<keyword evidence="3" id="KW-0964">Secreted</keyword>
<evidence type="ECO:0000256" key="9">
    <source>
        <dbReference type="SAM" id="SignalP"/>
    </source>
</evidence>
<name>A0A7J7EQF8_DICBM</name>
<comment type="subcellular location">
    <subcellularLocation>
        <location evidence="1">Secreted</location>
    </subcellularLocation>
</comment>
<feature type="signal peptide" evidence="9">
    <location>
        <begin position="1"/>
        <end position="20"/>
    </location>
</feature>
<accession>A0A7J7EQF8</accession>
<evidence type="ECO:0000256" key="7">
    <source>
        <dbReference type="ARBA" id="ARBA00023022"/>
    </source>
</evidence>
<keyword evidence="5 9" id="KW-0732">Signal</keyword>
<protein>
    <recommendedName>
        <fullName evidence="12">Beta-defensin</fullName>
    </recommendedName>
</protein>
<dbReference type="AlphaFoldDB" id="A0A7J7EQF8"/>
<dbReference type="PANTHER" id="PTHR15001">
    <property type="entry name" value="BETA-DEFENSIN 123-RELATED"/>
    <property type="match status" value="1"/>
</dbReference>
<comment type="caution">
    <text evidence="10">The sequence shown here is derived from an EMBL/GenBank/DDBJ whole genome shotgun (WGS) entry which is preliminary data.</text>
</comment>
<sequence length="90" mass="10173">MNLPMLTVTICGLLTLVTKGNWFLRKCENKTGYCKKKCRIGELQKYSKGKCGIRKVCCVMDINHDIKPLTFSNTASMPTVKNQQLSTTKK</sequence>
<comment type="similarity">
    <text evidence="2">Belongs to the beta-defensin family.</text>
</comment>
<evidence type="ECO:0000256" key="2">
    <source>
        <dbReference type="ARBA" id="ARBA00007371"/>
    </source>
</evidence>
<dbReference type="GO" id="GO:0005576">
    <property type="term" value="C:extracellular region"/>
    <property type="evidence" value="ECO:0007669"/>
    <property type="project" value="UniProtKB-SubCell"/>
</dbReference>
<evidence type="ECO:0000256" key="5">
    <source>
        <dbReference type="ARBA" id="ARBA00022729"/>
    </source>
</evidence>
<reference evidence="10 11" key="1">
    <citation type="journal article" date="2020" name="Mol. Biol. Evol.">
        <title>Interspecific Gene Flow and the Evolution of Specialization in Black and White Rhinoceros.</title>
        <authorList>
            <person name="Moodley Y."/>
            <person name="Westbury M.V."/>
            <person name="Russo I.M."/>
            <person name="Gopalakrishnan S."/>
            <person name="Rakotoarivelo A."/>
            <person name="Olsen R.A."/>
            <person name="Prost S."/>
            <person name="Tunstall T."/>
            <person name="Ryder O.A."/>
            <person name="Dalen L."/>
            <person name="Bruford M.W."/>
        </authorList>
    </citation>
    <scope>NUCLEOTIDE SEQUENCE [LARGE SCALE GENOMIC DNA]</scope>
    <source>
        <strain evidence="10">SBR-YM</strain>
        <tissue evidence="10">Skin</tissue>
    </source>
</reference>
<evidence type="ECO:0000256" key="6">
    <source>
        <dbReference type="ARBA" id="ARBA00022940"/>
    </source>
</evidence>
<proteinExistence type="inferred from homology"/>
<keyword evidence="8" id="KW-1015">Disulfide bond</keyword>
<gene>
    <name evidence="10" type="ORF">HPG69_010066</name>
</gene>
<evidence type="ECO:0000313" key="11">
    <source>
        <dbReference type="Proteomes" id="UP000551758"/>
    </source>
</evidence>
<dbReference type="Proteomes" id="UP000551758">
    <property type="component" value="Unassembled WGS sequence"/>
</dbReference>
<evidence type="ECO:0000256" key="3">
    <source>
        <dbReference type="ARBA" id="ARBA00022525"/>
    </source>
</evidence>
<dbReference type="InterPro" id="IPR050544">
    <property type="entry name" value="Beta-defensin"/>
</dbReference>
<keyword evidence="4" id="KW-0929">Antimicrobial</keyword>
<organism evidence="10 11">
    <name type="scientific">Diceros bicornis minor</name>
    <name type="common">South-central black rhinoceros</name>
    <dbReference type="NCBI Taxonomy" id="77932"/>
    <lineage>
        <taxon>Eukaryota</taxon>
        <taxon>Metazoa</taxon>
        <taxon>Chordata</taxon>
        <taxon>Craniata</taxon>
        <taxon>Vertebrata</taxon>
        <taxon>Euteleostomi</taxon>
        <taxon>Mammalia</taxon>
        <taxon>Eutheria</taxon>
        <taxon>Laurasiatheria</taxon>
        <taxon>Perissodactyla</taxon>
        <taxon>Rhinocerotidae</taxon>
        <taxon>Diceros</taxon>
    </lineage>
</organism>
<evidence type="ECO:0000256" key="4">
    <source>
        <dbReference type="ARBA" id="ARBA00022529"/>
    </source>
</evidence>
<keyword evidence="7" id="KW-0044">Antibiotic</keyword>
<feature type="chain" id="PRO_5029499582" description="Beta-defensin" evidence="9">
    <location>
        <begin position="21"/>
        <end position="90"/>
    </location>
</feature>
<dbReference type="GO" id="GO:0042742">
    <property type="term" value="P:defense response to bacterium"/>
    <property type="evidence" value="ECO:0007669"/>
    <property type="project" value="UniProtKB-KW"/>
</dbReference>
<evidence type="ECO:0008006" key="12">
    <source>
        <dbReference type="Google" id="ProtNLM"/>
    </source>
</evidence>
<dbReference type="EMBL" id="JACDTQ010002515">
    <property type="protein sequence ID" value="KAF5917913.1"/>
    <property type="molecule type" value="Genomic_DNA"/>
</dbReference>
<keyword evidence="11" id="KW-1185">Reference proteome</keyword>
<dbReference type="PANTHER" id="PTHR15001:SF12">
    <property type="entry name" value="BETA-DEFENSIN 125"/>
    <property type="match status" value="1"/>
</dbReference>
<evidence type="ECO:0000256" key="1">
    <source>
        <dbReference type="ARBA" id="ARBA00004613"/>
    </source>
</evidence>
<keyword evidence="6" id="KW-0211">Defensin</keyword>
<evidence type="ECO:0000256" key="8">
    <source>
        <dbReference type="ARBA" id="ARBA00023157"/>
    </source>
</evidence>
<evidence type="ECO:0000313" key="10">
    <source>
        <dbReference type="EMBL" id="KAF5917913.1"/>
    </source>
</evidence>